<protein>
    <submittedName>
        <fullName evidence="1">Uncharacterized protein</fullName>
    </submittedName>
</protein>
<sequence length="184" mass="20527">MGEVVVKSSKNVSEIFVNITQLRYSDQNLHSETLDSCHVAKASSCADRRNALSVTSTACFRSTVNPSKVDEISSLSGKIMDLVKFILKPVLSILELLDSVSHISGTAFNVRVGDFSVPFSNHHGIELGDQFLLSFLKLLHSFMSGGFRDVEKETFVSIVHVEESAHVFVNRYQDHDQGPERRWV</sequence>
<name>A0AAD6HFV8_9EURO</name>
<keyword evidence="2" id="KW-1185">Reference proteome</keyword>
<comment type="caution">
    <text evidence="1">The sequence shown here is derived from an EMBL/GenBank/DDBJ whole genome shotgun (WGS) entry which is preliminary data.</text>
</comment>
<dbReference type="EMBL" id="JAQJAN010000013">
    <property type="protein sequence ID" value="KAJ5712643.1"/>
    <property type="molecule type" value="Genomic_DNA"/>
</dbReference>
<accession>A0AAD6HFV8</accession>
<reference evidence="1" key="1">
    <citation type="journal article" date="2023" name="IMA Fungus">
        <title>Comparative genomic study of the Penicillium genus elucidates a diverse pangenome and 15 lateral gene transfer events.</title>
        <authorList>
            <person name="Petersen C."/>
            <person name="Sorensen T."/>
            <person name="Nielsen M.R."/>
            <person name="Sondergaard T.E."/>
            <person name="Sorensen J.L."/>
            <person name="Fitzpatrick D.A."/>
            <person name="Frisvad J.C."/>
            <person name="Nielsen K.L."/>
        </authorList>
    </citation>
    <scope>NUCLEOTIDE SEQUENCE</scope>
    <source>
        <strain evidence="1">IBT 17514</strain>
    </source>
</reference>
<dbReference type="Proteomes" id="UP001215712">
    <property type="component" value="Unassembled WGS sequence"/>
</dbReference>
<gene>
    <name evidence="1" type="ORF">N7493_009111</name>
</gene>
<evidence type="ECO:0000313" key="2">
    <source>
        <dbReference type="Proteomes" id="UP001215712"/>
    </source>
</evidence>
<dbReference type="AlphaFoldDB" id="A0AAD6HFV8"/>
<organism evidence="1 2">
    <name type="scientific">Penicillium malachiteum</name>
    <dbReference type="NCBI Taxonomy" id="1324776"/>
    <lineage>
        <taxon>Eukaryota</taxon>
        <taxon>Fungi</taxon>
        <taxon>Dikarya</taxon>
        <taxon>Ascomycota</taxon>
        <taxon>Pezizomycotina</taxon>
        <taxon>Eurotiomycetes</taxon>
        <taxon>Eurotiomycetidae</taxon>
        <taxon>Eurotiales</taxon>
        <taxon>Aspergillaceae</taxon>
        <taxon>Penicillium</taxon>
    </lineage>
</organism>
<proteinExistence type="predicted"/>
<reference evidence="1" key="2">
    <citation type="submission" date="2023-01" db="EMBL/GenBank/DDBJ databases">
        <authorList>
            <person name="Petersen C."/>
        </authorList>
    </citation>
    <scope>NUCLEOTIDE SEQUENCE</scope>
    <source>
        <strain evidence="1">IBT 17514</strain>
    </source>
</reference>
<evidence type="ECO:0000313" key="1">
    <source>
        <dbReference type="EMBL" id="KAJ5712643.1"/>
    </source>
</evidence>